<comment type="similarity">
    <text evidence="1">Belongs to the amidase family.</text>
</comment>
<dbReference type="PROSITE" id="PS00571">
    <property type="entry name" value="AMIDASES"/>
    <property type="match status" value="1"/>
</dbReference>
<dbReference type="Pfam" id="PF01425">
    <property type="entry name" value="Amidase"/>
    <property type="match status" value="1"/>
</dbReference>
<dbReference type="RefSeq" id="WP_179769609.1">
    <property type="nucleotide sequence ID" value="NZ_JACCFO010000001.1"/>
</dbReference>
<sequence length="474" mass="49779">MAEIHDLTAVQQAEAVRRREVSPVEITEHYLDRIARLDHQVGAFITVAADTAREQARAAEREALSATPGEPPPLLGVPVPVKDLEPVAGLRHTSGSAVHADRVAGTDCDVVAELRAAGAVITGKTNTPEFGLPCHTENDIAPPARTPWDLTRSAGGSSGGAAAAVAAGFAPVAHAGDGGGSIRIPASACGLFGLKPTRGRVTSGPLKPDYIGLSTSGPIARTVADAALILDIISVNRPGDYYTAPALPAGETFLGYALRDPGRLRIARFGTAPVPGLRIDPEVAAAHEAATKLLIDLGHDVEDIDAPYGADTVEDFSLVWAAMAAANPVRPEDEHRLRPLTRWLRQRAADSSIAAYMGATARLQGAMRTALQRMLPYDAVLTPTLALPPVPVGHFGADPEEEFRRMTAFTPFTSLFNITGQPSVSVPLHWSAEGLPIGAMLSGRPGGEPTLLALSAQLEAARPWAGRQPPIWAE</sequence>
<dbReference type="GO" id="GO:0004040">
    <property type="term" value="F:amidase activity"/>
    <property type="evidence" value="ECO:0007669"/>
    <property type="project" value="UniProtKB-EC"/>
</dbReference>
<dbReference type="InterPro" id="IPR020556">
    <property type="entry name" value="Amidase_CS"/>
</dbReference>
<proteinExistence type="inferred from homology"/>
<dbReference type="EMBL" id="JACCFO010000001">
    <property type="protein sequence ID" value="NYI98460.1"/>
    <property type="molecule type" value="Genomic_DNA"/>
</dbReference>
<dbReference type="InterPro" id="IPR036928">
    <property type="entry name" value="AS_sf"/>
</dbReference>
<keyword evidence="3" id="KW-0378">Hydrolase</keyword>
<gene>
    <name evidence="3" type="ORF">HNR12_004737</name>
</gene>
<reference evidence="3 4" key="1">
    <citation type="submission" date="2020-07" db="EMBL/GenBank/DDBJ databases">
        <title>Sequencing the genomes of 1000 actinobacteria strains.</title>
        <authorList>
            <person name="Klenk H.-P."/>
        </authorList>
    </citation>
    <scope>NUCLEOTIDE SEQUENCE [LARGE SCALE GENOMIC DNA]</scope>
    <source>
        <strain evidence="3 4">DSM 45927</strain>
    </source>
</reference>
<dbReference type="PANTHER" id="PTHR11895:SF7">
    <property type="entry name" value="GLUTAMYL-TRNA(GLN) AMIDOTRANSFERASE SUBUNIT A, MITOCHONDRIAL"/>
    <property type="match status" value="1"/>
</dbReference>
<dbReference type="EC" id="3.5.1.4" evidence="3"/>
<organism evidence="3 4">
    <name type="scientific">Streptomonospora nanhaiensis</name>
    <dbReference type="NCBI Taxonomy" id="1323731"/>
    <lineage>
        <taxon>Bacteria</taxon>
        <taxon>Bacillati</taxon>
        <taxon>Actinomycetota</taxon>
        <taxon>Actinomycetes</taxon>
        <taxon>Streptosporangiales</taxon>
        <taxon>Nocardiopsidaceae</taxon>
        <taxon>Streptomonospora</taxon>
    </lineage>
</organism>
<evidence type="ECO:0000313" key="4">
    <source>
        <dbReference type="Proteomes" id="UP000575985"/>
    </source>
</evidence>
<dbReference type="Gene3D" id="3.90.1300.10">
    <property type="entry name" value="Amidase signature (AS) domain"/>
    <property type="match status" value="1"/>
</dbReference>
<dbReference type="SUPFAM" id="SSF75304">
    <property type="entry name" value="Amidase signature (AS) enzymes"/>
    <property type="match status" value="1"/>
</dbReference>
<dbReference type="InterPro" id="IPR000120">
    <property type="entry name" value="Amidase"/>
</dbReference>
<dbReference type="PANTHER" id="PTHR11895">
    <property type="entry name" value="TRANSAMIDASE"/>
    <property type="match status" value="1"/>
</dbReference>
<dbReference type="Proteomes" id="UP000575985">
    <property type="component" value="Unassembled WGS sequence"/>
</dbReference>
<name>A0A853BTZ4_9ACTN</name>
<keyword evidence="4" id="KW-1185">Reference proteome</keyword>
<accession>A0A853BTZ4</accession>
<dbReference type="AlphaFoldDB" id="A0A853BTZ4"/>
<protein>
    <submittedName>
        <fullName evidence="3">Amidase</fullName>
        <ecNumber evidence="3">3.5.1.4</ecNumber>
    </submittedName>
</protein>
<evidence type="ECO:0000259" key="2">
    <source>
        <dbReference type="Pfam" id="PF01425"/>
    </source>
</evidence>
<feature type="domain" description="Amidase" evidence="2">
    <location>
        <begin position="25"/>
        <end position="452"/>
    </location>
</feature>
<comment type="caution">
    <text evidence="3">The sequence shown here is derived from an EMBL/GenBank/DDBJ whole genome shotgun (WGS) entry which is preliminary data.</text>
</comment>
<evidence type="ECO:0000313" key="3">
    <source>
        <dbReference type="EMBL" id="NYI98460.1"/>
    </source>
</evidence>
<dbReference type="InterPro" id="IPR023631">
    <property type="entry name" value="Amidase_dom"/>
</dbReference>
<evidence type="ECO:0000256" key="1">
    <source>
        <dbReference type="ARBA" id="ARBA00009199"/>
    </source>
</evidence>